<dbReference type="SUPFAM" id="SSF52087">
    <property type="entry name" value="CRAL/TRIO domain"/>
    <property type="match status" value="1"/>
</dbReference>
<accession>A0A1I8MNJ9</accession>
<dbReference type="InterPro" id="IPR036865">
    <property type="entry name" value="CRAL-TRIO_dom_sf"/>
</dbReference>
<dbReference type="PANTHER" id="PTHR10174:SF216">
    <property type="entry name" value="CRAL-TRIO DOMAIN-CONTAINING PROTEIN-RELATED"/>
    <property type="match status" value="1"/>
</dbReference>
<evidence type="ECO:0000259" key="1">
    <source>
        <dbReference type="PROSITE" id="PS50191"/>
    </source>
</evidence>
<dbReference type="OrthoDB" id="6682367at2759"/>
<protein>
    <submittedName>
        <fullName evidence="4">Alpha-tocopherol transfer protein-like</fullName>
    </submittedName>
</protein>
<dbReference type="AlphaFoldDB" id="A0A1I8MNJ9"/>
<evidence type="ECO:0000313" key="2">
    <source>
        <dbReference type="EnsemblMetazoa" id="MDOA006842-PA"/>
    </source>
</evidence>
<dbReference type="KEGG" id="mde:101899322"/>
<organism evidence="2">
    <name type="scientific">Musca domestica</name>
    <name type="common">House fly</name>
    <dbReference type="NCBI Taxonomy" id="7370"/>
    <lineage>
        <taxon>Eukaryota</taxon>
        <taxon>Metazoa</taxon>
        <taxon>Ecdysozoa</taxon>
        <taxon>Arthropoda</taxon>
        <taxon>Hexapoda</taxon>
        <taxon>Insecta</taxon>
        <taxon>Pterygota</taxon>
        <taxon>Neoptera</taxon>
        <taxon>Endopterygota</taxon>
        <taxon>Diptera</taxon>
        <taxon>Brachycera</taxon>
        <taxon>Muscomorpha</taxon>
        <taxon>Muscoidea</taxon>
        <taxon>Muscidae</taxon>
        <taxon>Musca</taxon>
    </lineage>
</organism>
<dbReference type="SUPFAM" id="SSF46938">
    <property type="entry name" value="CRAL/TRIO N-terminal domain"/>
    <property type="match status" value="1"/>
</dbReference>
<feature type="domain" description="CRAL-TRIO" evidence="1">
    <location>
        <begin position="90"/>
        <end position="256"/>
    </location>
</feature>
<dbReference type="RefSeq" id="XP_005189931.1">
    <property type="nucleotide sequence ID" value="XM_005189874.3"/>
</dbReference>
<reference evidence="4" key="2">
    <citation type="submission" date="2025-04" db="UniProtKB">
        <authorList>
            <consortium name="RefSeq"/>
        </authorList>
    </citation>
    <scope>IDENTIFICATION</scope>
    <source>
        <strain evidence="4">Aabys</strain>
    </source>
</reference>
<dbReference type="Pfam" id="PF00650">
    <property type="entry name" value="CRAL_TRIO"/>
    <property type="match status" value="1"/>
</dbReference>
<evidence type="ECO:0000313" key="3">
    <source>
        <dbReference type="Proteomes" id="UP001652621"/>
    </source>
</evidence>
<gene>
    <name evidence="2" type="primary">101899322</name>
    <name evidence="4" type="synonym">LOC101899322</name>
</gene>
<dbReference type="PRINTS" id="PR00180">
    <property type="entry name" value="CRETINALDHBP"/>
</dbReference>
<dbReference type="Gene3D" id="3.40.525.10">
    <property type="entry name" value="CRAL-TRIO lipid binding domain"/>
    <property type="match status" value="1"/>
</dbReference>
<proteinExistence type="predicted"/>
<dbReference type="GO" id="GO:1902936">
    <property type="term" value="F:phosphatidylinositol bisphosphate binding"/>
    <property type="evidence" value="ECO:0007669"/>
    <property type="project" value="TreeGrafter"/>
</dbReference>
<keyword evidence="3" id="KW-1185">Reference proteome</keyword>
<reference evidence="2" key="1">
    <citation type="submission" date="2020-05" db="UniProtKB">
        <authorList>
            <consortium name="EnsemblMetazoa"/>
        </authorList>
    </citation>
    <scope>IDENTIFICATION</scope>
    <source>
        <strain evidence="2">Aabys</strain>
    </source>
</reference>
<dbReference type="PROSITE" id="PS50191">
    <property type="entry name" value="CRAL_TRIO"/>
    <property type="match status" value="1"/>
</dbReference>
<name>A0A1I8MNJ9_MUSDO</name>
<sequence length="309" mass="35418">MANIRPLNAELQKVAAELGEVPSRLADDLAALKEWIRQQPHLRANTDDQFLVAFLRGCKYSLERAKAKIDRYFTLKSKFPELFGSIDVDNPRVRELLHTGTWLYLPNPLNDNGPRIGIMRSGLYPVDKFSAEEVMHVAHALQEISLLEDDHAILQGVIFIGDFEKATMAHMMQMTPSLMKKMTVHSEKAVPLRPKAQHFINTIAGFEPIFNMVKPMMSAKQQKRLYVHGHKMDSLTKEIPLKYLPKEYGGENGSVEEIIAEWDKKLDQYRDYFKRSAEWGTDERLRPGKAIDFESLFGIDGSFRKLDVD</sequence>
<dbReference type="Gene3D" id="1.20.5.1200">
    <property type="entry name" value="Alpha-tocopherol transfer"/>
    <property type="match status" value="1"/>
</dbReference>
<dbReference type="InterPro" id="IPR001251">
    <property type="entry name" value="CRAL-TRIO_dom"/>
</dbReference>
<dbReference type="SMART" id="SM01100">
    <property type="entry name" value="CRAL_TRIO_N"/>
    <property type="match status" value="1"/>
</dbReference>
<dbReference type="Proteomes" id="UP001652621">
    <property type="component" value="Unplaced"/>
</dbReference>
<dbReference type="Gene3D" id="1.10.8.20">
    <property type="entry name" value="N-terminal domain of phosphatidylinositol transfer protein sec14p"/>
    <property type="match status" value="1"/>
</dbReference>
<dbReference type="InterPro" id="IPR036273">
    <property type="entry name" value="CRAL/TRIO_N_dom_sf"/>
</dbReference>
<dbReference type="PANTHER" id="PTHR10174">
    <property type="entry name" value="ALPHA-TOCOPHEROL TRANSFER PROTEIN-RELATED"/>
    <property type="match status" value="1"/>
</dbReference>
<dbReference type="VEuPathDB" id="VectorBase:MDOA006842"/>
<dbReference type="CDD" id="cd00170">
    <property type="entry name" value="SEC14"/>
    <property type="match status" value="1"/>
</dbReference>
<dbReference type="GO" id="GO:0016020">
    <property type="term" value="C:membrane"/>
    <property type="evidence" value="ECO:0007669"/>
    <property type="project" value="TreeGrafter"/>
</dbReference>
<evidence type="ECO:0000313" key="4">
    <source>
        <dbReference type="RefSeq" id="XP_005189931.1"/>
    </source>
</evidence>
<dbReference type="EnsemblMetazoa" id="MDOA006842-RA">
    <property type="protein sequence ID" value="MDOA006842-PA"/>
    <property type="gene ID" value="MDOA006842"/>
</dbReference>
<dbReference type="VEuPathDB" id="VectorBase:MDOMA2_020050"/>
<dbReference type="InterPro" id="IPR011074">
    <property type="entry name" value="CRAL/TRIO_N_dom"/>
</dbReference>
<dbReference type="eggNOG" id="KOG1471">
    <property type="taxonomic scope" value="Eukaryota"/>
</dbReference>
<dbReference type="GeneID" id="101899322"/>